<organism evidence="3 4">
    <name type="scientific">Sclerotinia sclerotiorum (strain ATCC 18683 / 1980 / Ss-1)</name>
    <name type="common">White mold</name>
    <name type="synonym">Whetzelinia sclerotiorum</name>
    <dbReference type="NCBI Taxonomy" id="665079"/>
    <lineage>
        <taxon>Eukaryota</taxon>
        <taxon>Fungi</taxon>
        <taxon>Dikarya</taxon>
        <taxon>Ascomycota</taxon>
        <taxon>Pezizomycotina</taxon>
        <taxon>Leotiomycetes</taxon>
        <taxon>Helotiales</taxon>
        <taxon>Sclerotiniaceae</taxon>
        <taxon>Sclerotinia</taxon>
    </lineage>
</organism>
<evidence type="ECO:0000256" key="1">
    <source>
        <dbReference type="SAM" id="MobiDB-lite"/>
    </source>
</evidence>
<gene>
    <name evidence="3" type="ORF">sscle_07g059240</name>
</gene>
<feature type="transmembrane region" description="Helical" evidence="2">
    <location>
        <begin position="225"/>
        <end position="244"/>
    </location>
</feature>
<dbReference type="VEuPathDB" id="FungiDB:sscle_07g059240"/>
<feature type="compositionally biased region" description="Polar residues" evidence="1">
    <location>
        <begin position="29"/>
        <end position="44"/>
    </location>
</feature>
<feature type="transmembrane region" description="Helical" evidence="2">
    <location>
        <begin position="264"/>
        <end position="282"/>
    </location>
</feature>
<keyword evidence="2" id="KW-0812">Transmembrane</keyword>
<dbReference type="OrthoDB" id="3544156at2759"/>
<feature type="compositionally biased region" description="Basic and acidic residues" evidence="1">
    <location>
        <begin position="16"/>
        <end position="25"/>
    </location>
</feature>
<feature type="transmembrane region" description="Helical" evidence="2">
    <location>
        <begin position="77"/>
        <end position="99"/>
    </location>
</feature>
<feature type="region of interest" description="Disordered" evidence="1">
    <location>
        <begin position="1"/>
        <end position="56"/>
    </location>
</feature>
<keyword evidence="2" id="KW-0472">Membrane</keyword>
<dbReference type="EMBL" id="CP017820">
    <property type="protein sequence ID" value="APA11154.1"/>
    <property type="molecule type" value="Genomic_DNA"/>
</dbReference>
<reference evidence="4" key="1">
    <citation type="journal article" date="2017" name="Genome Biol. Evol.">
        <title>The complete genome sequence of the phytopathogenic fungus Sclerotinia sclerotiorum reveals insights into the genome architecture of broad host range pathogens.</title>
        <authorList>
            <person name="Derbyshire M."/>
            <person name="Denton-Giles M."/>
            <person name="Hegedus D."/>
            <person name="Seifbarghy S."/>
            <person name="Rollins J."/>
            <person name="van Kan J."/>
            <person name="Seidl M.F."/>
            <person name="Faino L."/>
            <person name="Mbengue M."/>
            <person name="Navaud O."/>
            <person name="Raffaele S."/>
            <person name="Hammond-Kosack K."/>
            <person name="Heard S."/>
            <person name="Oliver R."/>
        </authorList>
    </citation>
    <scope>NUCLEOTIDE SEQUENCE [LARGE SCALE GENOMIC DNA]</scope>
    <source>
        <strain evidence="4">ATCC 18683 / 1980 / Ss-1</strain>
    </source>
</reference>
<evidence type="ECO:0000313" key="4">
    <source>
        <dbReference type="Proteomes" id="UP000177798"/>
    </source>
</evidence>
<protein>
    <submittedName>
        <fullName evidence="3">Uncharacterized protein</fullName>
    </submittedName>
</protein>
<name>A0A1D9Q883_SCLS1</name>
<dbReference type="Proteomes" id="UP000177798">
    <property type="component" value="Chromosome 7"/>
</dbReference>
<sequence length="285" mass="31816">MASFNLAEFLGGSRPPPRDEGRDPADTPTPGNSPDRTSSAQNDETLPIPPPRLRGGFQGNSVREQLSISYAWLSKSVLYYIPFVLFLIGFPCLVIYVVYTRLSLGDDDKINSGILINLWKASLGRWGVSCGLIKILFWESVNIVVKAASWFGISPAWYHSVKTAVTSFVSSWFVAFTGWYNSASAVVTTSMEYLSGLKDTTMEHIKPSRLFHPAKWRQIISFSKYFLAFSMSTCIVIVTSRMWDPFGLLVISPLMVKLGPIKRACTYIIGCVKVLLPIFNIYKIS</sequence>
<accession>A0A1D9Q883</accession>
<evidence type="ECO:0000313" key="3">
    <source>
        <dbReference type="EMBL" id="APA11154.1"/>
    </source>
</evidence>
<evidence type="ECO:0000256" key="2">
    <source>
        <dbReference type="SAM" id="Phobius"/>
    </source>
</evidence>
<keyword evidence="2" id="KW-1133">Transmembrane helix</keyword>
<dbReference type="AlphaFoldDB" id="A0A1D9Q883"/>
<proteinExistence type="predicted"/>